<organism evidence="3 4">
    <name type="scientific">Panagrellus redivivus</name>
    <name type="common">Microworm</name>
    <dbReference type="NCBI Taxonomy" id="6233"/>
    <lineage>
        <taxon>Eukaryota</taxon>
        <taxon>Metazoa</taxon>
        <taxon>Ecdysozoa</taxon>
        <taxon>Nematoda</taxon>
        <taxon>Chromadorea</taxon>
        <taxon>Rhabditida</taxon>
        <taxon>Tylenchina</taxon>
        <taxon>Panagrolaimomorpha</taxon>
        <taxon>Panagrolaimoidea</taxon>
        <taxon>Panagrolaimidae</taxon>
        <taxon>Panagrellus</taxon>
    </lineage>
</organism>
<sequence>MYYFLFRVLEKDVTETITFDGSELVIEVDNSRGIRGRFTLCVKTTDQVASLDCPTGYDQIQFPLGPNYVVKTAKMDRQGKVMLESLQYTEIPSILFKENESLDVILQEVPDQSTKVTLLNAIRYVPPEPVEATSLKKTNSMAAFSVVIIVLLLIAGLLIVGLIATICCCRRRTPEKIKSSNDQSQKHETTSAIKDECSSAPLPLKLKSRRTSSTTVTTKTLPVKSSSAVAVFPVQNIQS</sequence>
<keyword evidence="2" id="KW-0812">Transmembrane</keyword>
<feature type="transmembrane region" description="Helical" evidence="2">
    <location>
        <begin position="141"/>
        <end position="169"/>
    </location>
</feature>
<dbReference type="AlphaFoldDB" id="A0A7E4VXT8"/>
<evidence type="ECO:0000313" key="4">
    <source>
        <dbReference type="WBParaSite" id="Pan_g4755.t1"/>
    </source>
</evidence>
<reference evidence="3" key="1">
    <citation type="journal article" date="2013" name="Genetics">
        <title>The draft genome and transcriptome of Panagrellus redivivus are shaped by the harsh demands of a free-living lifestyle.</title>
        <authorList>
            <person name="Srinivasan J."/>
            <person name="Dillman A.R."/>
            <person name="Macchietto M.G."/>
            <person name="Heikkinen L."/>
            <person name="Lakso M."/>
            <person name="Fracchia K.M."/>
            <person name="Antoshechkin I."/>
            <person name="Mortazavi A."/>
            <person name="Wong G."/>
            <person name="Sternberg P.W."/>
        </authorList>
    </citation>
    <scope>NUCLEOTIDE SEQUENCE [LARGE SCALE GENOMIC DNA]</scope>
    <source>
        <strain evidence="3">MT8872</strain>
    </source>
</reference>
<name>A0A7E4VXT8_PANRE</name>
<dbReference type="Proteomes" id="UP000492821">
    <property type="component" value="Unassembled WGS sequence"/>
</dbReference>
<accession>A0A7E4VXT8</accession>
<evidence type="ECO:0000256" key="2">
    <source>
        <dbReference type="SAM" id="Phobius"/>
    </source>
</evidence>
<feature type="compositionally biased region" description="Basic and acidic residues" evidence="1">
    <location>
        <begin position="177"/>
        <end position="197"/>
    </location>
</feature>
<keyword evidence="2" id="KW-0472">Membrane</keyword>
<evidence type="ECO:0000313" key="3">
    <source>
        <dbReference type="Proteomes" id="UP000492821"/>
    </source>
</evidence>
<keyword evidence="3" id="KW-1185">Reference proteome</keyword>
<protein>
    <submittedName>
        <fullName evidence="4">Cadherin domain-containing protein</fullName>
    </submittedName>
</protein>
<reference evidence="4" key="2">
    <citation type="submission" date="2020-10" db="UniProtKB">
        <authorList>
            <consortium name="WormBaseParasite"/>
        </authorList>
    </citation>
    <scope>IDENTIFICATION</scope>
</reference>
<dbReference type="WBParaSite" id="Pan_g4755.t1">
    <property type="protein sequence ID" value="Pan_g4755.t1"/>
    <property type="gene ID" value="Pan_g4755"/>
</dbReference>
<evidence type="ECO:0000256" key="1">
    <source>
        <dbReference type="SAM" id="MobiDB-lite"/>
    </source>
</evidence>
<proteinExistence type="predicted"/>
<feature type="region of interest" description="Disordered" evidence="1">
    <location>
        <begin position="177"/>
        <end position="218"/>
    </location>
</feature>
<keyword evidence="2" id="KW-1133">Transmembrane helix</keyword>